<dbReference type="EMBL" id="CASHTH010002090">
    <property type="protein sequence ID" value="CAI8024728.1"/>
    <property type="molecule type" value="Genomic_DNA"/>
</dbReference>
<dbReference type="AlphaFoldDB" id="A0AA35WKE9"/>
<evidence type="ECO:0000313" key="3">
    <source>
        <dbReference type="Proteomes" id="UP001174909"/>
    </source>
</evidence>
<feature type="transmembrane region" description="Helical" evidence="1">
    <location>
        <begin position="20"/>
        <end position="37"/>
    </location>
</feature>
<keyword evidence="3" id="KW-1185">Reference proteome</keyword>
<evidence type="ECO:0000313" key="2">
    <source>
        <dbReference type="EMBL" id="CAI8024728.1"/>
    </source>
</evidence>
<feature type="non-terminal residue" evidence="2">
    <location>
        <position position="1"/>
    </location>
</feature>
<organism evidence="2 3">
    <name type="scientific">Geodia barretti</name>
    <name type="common">Barrett's horny sponge</name>
    <dbReference type="NCBI Taxonomy" id="519541"/>
    <lineage>
        <taxon>Eukaryota</taxon>
        <taxon>Metazoa</taxon>
        <taxon>Porifera</taxon>
        <taxon>Demospongiae</taxon>
        <taxon>Heteroscleromorpha</taxon>
        <taxon>Tetractinellida</taxon>
        <taxon>Astrophorina</taxon>
        <taxon>Geodiidae</taxon>
        <taxon>Geodia</taxon>
    </lineage>
</organism>
<accession>A0AA35WKE9</accession>
<comment type="caution">
    <text evidence="2">The sequence shown here is derived from an EMBL/GenBank/DDBJ whole genome shotgun (WGS) entry which is preliminary data.</text>
</comment>
<proteinExistence type="predicted"/>
<dbReference type="Proteomes" id="UP001174909">
    <property type="component" value="Unassembled WGS sequence"/>
</dbReference>
<keyword evidence="1" id="KW-1133">Transmembrane helix</keyword>
<protein>
    <submittedName>
        <fullName evidence="2">Uncharacterized protein</fullName>
    </submittedName>
</protein>
<reference evidence="2" key="1">
    <citation type="submission" date="2023-03" db="EMBL/GenBank/DDBJ databases">
        <authorList>
            <person name="Steffen K."/>
            <person name="Cardenas P."/>
        </authorList>
    </citation>
    <scope>NUCLEOTIDE SEQUENCE</scope>
</reference>
<evidence type="ECO:0000256" key="1">
    <source>
        <dbReference type="SAM" id="Phobius"/>
    </source>
</evidence>
<gene>
    <name evidence="2" type="ORF">GBAR_LOCUS14345</name>
</gene>
<keyword evidence="1" id="KW-0472">Membrane</keyword>
<name>A0AA35WKE9_GEOBA</name>
<keyword evidence="1" id="KW-0812">Transmembrane</keyword>
<sequence>MRGVQLTVTSWVVCRLPSEVFVPAIAFTAPGAVPFLWPTTTT</sequence>